<evidence type="ECO:0000313" key="2">
    <source>
        <dbReference type="Proteomes" id="UP001319104"/>
    </source>
</evidence>
<accession>A0AAP2G4M1</accession>
<comment type="caution">
    <text evidence="1">The sequence shown here is derived from an EMBL/GenBank/DDBJ whole genome shotgun (WGS) entry which is preliminary data.</text>
</comment>
<keyword evidence="2" id="KW-1185">Reference proteome</keyword>
<name>A0AAP2G4M1_9BACT</name>
<dbReference type="Pfam" id="PF11751">
    <property type="entry name" value="PorP_SprF"/>
    <property type="match status" value="1"/>
</dbReference>
<dbReference type="EMBL" id="JAHCMY010000002">
    <property type="protein sequence ID" value="MBS9523583.1"/>
    <property type="molecule type" value="Genomic_DNA"/>
</dbReference>
<proteinExistence type="predicted"/>
<evidence type="ECO:0000313" key="1">
    <source>
        <dbReference type="EMBL" id="MBS9523583.1"/>
    </source>
</evidence>
<dbReference type="Proteomes" id="UP001319104">
    <property type="component" value="Unassembled WGS sequence"/>
</dbReference>
<sequence length="325" mass="36658">MEKIFRIIAVFGLLGLIFSQQTQGQQLPQFSQYIFNGLHINPGYAGYKGEPYVQSTYRSQWMDFPGAPRTFTVTADLSANEGRMGFGASILSDRLGPSQTSGALLTYAYRLQTGYDSFLGFGVSAGVTEYVIDGSIFNPNDHGDIHVPEGRNNMFAPNMNAGVFWHNSKYYAGLSAFNLVGRQALEREDLALAYHNFHFYFTAGALFPVSEQVQFKPSFLIKEETGGAPTSYDLNGMFLFMERLWLGASYRSNLDLGSEQLQANLNRRNAVAFIVEFFALSNLRLGYAYDHNTNVLNNYRNNSHELSVGYYVTPRNVRMKNPRWF</sequence>
<gene>
    <name evidence="1" type="ORF">KI659_06085</name>
</gene>
<dbReference type="RefSeq" id="WP_213944469.1">
    <property type="nucleotide sequence ID" value="NZ_JAHCMY010000002.1"/>
</dbReference>
<dbReference type="NCBIfam" id="TIGR03519">
    <property type="entry name" value="T9SS_PorP_fam"/>
    <property type="match status" value="1"/>
</dbReference>
<reference evidence="1 2" key="1">
    <citation type="submission" date="2021-05" db="EMBL/GenBank/DDBJ databases">
        <authorList>
            <person name="Zhang Z.D."/>
            <person name="Osman G."/>
        </authorList>
    </citation>
    <scope>NUCLEOTIDE SEQUENCE [LARGE SCALE GENOMIC DNA]</scope>
    <source>
        <strain evidence="1 2">KCTC 32217</strain>
    </source>
</reference>
<protein>
    <submittedName>
        <fullName evidence="1">Type IX secretion system membrane protein PorP/SprF</fullName>
    </submittedName>
</protein>
<dbReference type="InterPro" id="IPR019861">
    <property type="entry name" value="PorP/SprF_Bacteroidetes"/>
</dbReference>
<organism evidence="1 2">
    <name type="scientific">Litoribacter ruber</name>
    <dbReference type="NCBI Taxonomy" id="702568"/>
    <lineage>
        <taxon>Bacteria</taxon>
        <taxon>Pseudomonadati</taxon>
        <taxon>Bacteroidota</taxon>
        <taxon>Cytophagia</taxon>
        <taxon>Cytophagales</taxon>
        <taxon>Cyclobacteriaceae</taxon>
        <taxon>Litoribacter</taxon>
    </lineage>
</organism>
<dbReference type="AlphaFoldDB" id="A0AAP2G4M1"/>